<feature type="transmembrane region" description="Helical" evidence="24">
    <location>
        <begin position="1079"/>
        <end position="1100"/>
    </location>
</feature>
<dbReference type="EC" id="7.2.2.-" evidence="24"/>
<keyword evidence="27" id="KW-1185">Reference proteome</keyword>
<dbReference type="GO" id="GO:0061909">
    <property type="term" value="P:autophagosome-lysosome fusion"/>
    <property type="evidence" value="ECO:0007669"/>
    <property type="project" value="UniProtKB-ARBA"/>
</dbReference>
<comment type="catalytic activity">
    <reaction evidence="18 24">
        <text>ATP + H2O = ADP + phosphate + H(+)</text>
        <dbReference type="Rhea" id="RHEA:13065"/>
        <dbReference type="ChEBI" id="CHEBI:15377"/>
        <dbReference type="ChEBI" id="CHEBI:15378"/>
        <dbReference type="ChEBI" id="CHEBI:30616"/>
        <dbReference type="ChEBI" id="CHEBI:43474"/>
        <dbReference type="ChEBI" id="CHEBI:456216"/>
    </reaction>
</comment>
<dbReference type="EMBL" id="JBJQND010000011">
    <property type="protein sequence ID" value="KAL3862340.1"/>
    <property type="molecule type" value="Genomic_DNA"/>
</dbReference>
<evidence type="ECO:0000256" key="18">
    <source>
        <dbReference type="ARBA" id="ARBA00049360"/>
    </source>
</evidence>
<dbReference type="InterPro" id="IPR006068">
    <property type="entry name" value="ATPase_P-typ_cation-transptr_C"/>
</dbReference>
<dbReference type="InterPro" id="IPR044492">
    <property type="entry name" value="P_typ_ATPase_HD_dom"/>
</dbReference>
<dbReference type="PROSITE" id="PS00154">
    <property type="entry name" value="ATPASE_E1_E2"/>
    <property type="match status" value="1"/>
</dbReference>
<keyword evidence="10" id="KW-0967">Endosome</keyword>
<dbReference type="FunFam" id="3.40.50.1000:FF:000045">
    <property type="entry name" value="Cation-transporting ATPase"/>
    <property type="match status" value="1"/>
</dbReference>
<evidence type="ECO:0000256" key="19">
    <source>
        <dbReference type="ARBA" id="ARBA00050445"/>
    </source>
</evidence>
<dbReference type="GO" id="GO:0000421">
    <property type="term" value="C:autophagosome membrane"/>
    <property type="evidence" value="ECO:0007669"/>
    <property type="project" value="UniProtKB-SubCell"/>
</dbReference>
<dbReference type="InterPro" id="IPR023299">
    <property type="entry name" value="ATPase_P-typ_cyto_dom_N"/>
</dbReference>
<dbReference type="SMART" id="SM00831">
    <property type="entry name" value="Cation_ATPase_N"/>
    <property type="match status" value="1"/>
</dbReference>
<evidence type="ECO:0000256" key="12">
    <source>
        <dbReference type="ARBA" id="ARBA00022842"/>
    </source>
</evidence>
<evidence type="ECO:0000256" key="3">
    <source>
        <dbReference type="ARBA" id="ARBA00004542"/>
    </source>
</evidence>
<comment type="subcellular location">
    <subcellularLocation>
        <location evidence="3">Cytoplasmic vesicle</location>
        <location evidence="3">Autophagosome membrane</location>
        <topology evidence="3">Multi-pass membrane protein</topology>
    </subcellularLocation>
    <subcellularLocation>
        <location evidence="22">Endosome</location>
        <location evidence="22">Multivesicular body membrane</location>
        <topology evidence="22">Multi-pass membrane protein</topology>
    </subcellularLocation>
    <subcellularLocation>
        <location evidence="1">Late endosome membrane</location>
        <topology evidence="1">Multi-pass membrane protein</topology>
    </subcellularLocation>
    <subcellularLocation>
        <location evidence="2">Lysosome membrane</location>
        <topology evidence="2">Multi-pass membrane protein</topology>
    </subcellularLocation>
    <subcellularLocation>
        <location evidence="24">Membrane</location>
        <topology evidence="24">Multi-pass membrane protein</topology>
    </subcellularLocation>
</comment>
<evidence type="ECO:0000256" key="1">
    <source>
        <dbReference type="ARBA" id="ARBA00004107"/>
    </source>
</evidence>
<comment type="catalytic activity">
    <reaction evidence="20">
        <text>spermine(out) + ATP + H2O = spermine(in) + ADP + phosphate + H(+)</text>
        <dbReference type="Rhea" id="RHEA:63368"/>
        <dbReference type="ChEBI" id="CHEBI:15377"/>
        <dbReference type="ChEBI" id="CHEBI:15378"/>
        <dbReference type="ChEBI" id="CHEBI:30616"/>
        <dbReference type="ChEBI" id="CHEBI:43474"/>
        <dbReference type="ChEBI" id="CHEBI:45725"/>
        <dbReference type="ChEBI" id="CHEBI:456216"/>
    </reaction>
</comment>
<feature type="transmembrane region" description="Helical" evidence="24">
    <location>
        <begin position="47"/>
        <end position="66"/>
    </location>
</feature>
<dbReference type="Pfam" id="PF00690">
    <property type="entry name" value="Cation_ATPase_N"/>
    <property type="match status" value="1"/>
</dbReference>
<evidence type="ECO:0000256" key="7">
    <source>
        <dbReference type="ARBA" id="ARBA00022692"/>
    </source>
</evidence>
<evidence type="ECO:0000256" key="8">
    <source>
        <dbReference type="ARBA" id="ARBA00022723"/>
    </source>
</evidence>
<dbReference type="FunFam" id="3.40.1110.10:FF:000026">
    <property type="entry name" value="Cation-transporting ATPase"/>
    <property type="match status" value="1"/>
</dbReference>
<dbReference type="GO" id="GO:0005765">
    <property type="term" value="C:lysosomal membrane"/>
    <property type="evidence" value="ECO:0007669"/>
    <property type="project" value="UniProtKB-SubCell"/>
</dbReference>
<dbReference type="FunFam" id="2.70.150.10:FF:000060">
    <property type="entry name" value="Cation-transporting ATPase"/>
    <property type="match status" value="1"/>
</dbReference>
<protein>
    <recommendedName>
        <fullName evidence="24">Cation-transporting ATPase</fullName>
        <ecNumber evidence="24">7.2.2.-</ecNumber>
    </recommendedName>
</protein>
<dbReference type="PANTHER" id="PTHR45630">
    <property type="entry name" value="CATION-TRANSPORTING ATPASE-RELATED"/>
    <property type="match status" value="1"/>
</dbReference>
<dbReference type="InterPro" id="IPR018303">
    <property type="entry name" value="ATPase_P-typ_P_site"/>
</dbReference>
<dbReference type="SFLD" id="SFLDS00003">
    <property type="entry name" value="Haloacid_Dehalogenase"/>
    <property type="match status" value="1"/>
</dbReference>
<dbReference type="GO" id="GO:0010821">
    <property type="term" value="P:regulation of mitochondrion organization"/>
    <property type="evidence" value="ECO:0007669"/>
    <property type="project" value="UniProtKB-ARBA"/>
</dbReference>
<accession>A0ABD3VL73</accession>
<dbReference type="InterPro" id="IPR047819">
    <property type="entry name" value="P5A-ATPase_N"/>
</dbReference>
<keyword evidence="12 24" id="KW-0460">Magnesium</keyword>
<feature type="transmembrane region" description="Helical" evidence="24">
    <location>
        <begin position="1120"/>
        <end position="1142"/>
    </location>
</feature>
<comment type="similarity">
    <text evidence="4 24">Belongs to the cation transport ATPase (P-type) (TC 3.A.3) family. Type V subfamily.</text>
</comment>
<dbReference type="GO" id="GO:0034599">
    <property type="term" value="P:cellular response to oxidative stress"/>
    <property type="evidence" value="ECO:0007669"/>
    <property type="project" value="UniProtKB-ARBA"/>
</dbReference>
<feature type="domain" description="Cation-transporting P-type ATPase N-terminal" evidence="25">
    <location>
        <begin position="163"/>
        <end position="238"/>
    </location>
</feature>
<evidence type="ECO:0000256" key="10">
    <source>
        <dbReference type="ARBA" id="ARBA00022753"/>
    </source>
</evidence>
<organism evidence="26 27">
    <name type="scientific">Sinanodonta woodiana</name>
    <name type="common">Chinese pond mussel</name>
    <name type="synonym">Anodonta woodiana</name>
    <dbReference type="NCBI Taxonomy" id="1069815"/>
    <lineage>
        <taxon>Eukaryota</taxon>
        <taxon>Metazoa</taxon>
        <taxon>Spiralia</taxon>
        <taxon>Lophotrochozoa</taxon>
        <taxon>Mollusca</taxon>
        <taxon>Bivalvia</taxon>
        <taxon>Autobranchia</taxon>
        <taxon>Heteroconchia</taxon>
        <taxon>Palaeoheterodonta</taxon>
        <taxon>Unionida</taxon>
        <taxon>Unionoidea</taxon>
        <taxon>Unionidae</taxon>
        <taxon>Unioninae</taxon>
        <taxon>Sinanodonta</taxon>
    </lineage>
</organism>
<dbReference type="PRINTS" id="PR00119">
    <property type="entry name" value="CATATPASE"/>
</dbReference>
<dbReference type="Pfam" id="PF00122">
    <property type="entry name" value="E1-E2_ATPase"/>
    <property type="match status" value="1"/>
</dbReference>
<dbReference type="SFLD" id="SFLDF00027">
    <property type="entry name" value="p-type_atpase"/>
    <property type="match status" value="1"/>
</dbReference>
<keyword evidence="15 24" id="KW-0472">Membrane</keyword>
<evidence type="ECO:0000256" key="4">
    <source>
        <dbReference type="ARBA" id="ARBA00006000"/>
    </source>
</evidence>
<feature type="transmembrane region" description="Helical" evidence="24">
    <location>
        <begin position="238"/>
        <end position="258"/>
    </location>
</feature>
<dbReference type="NCBIfam" id="TIGR01494">
    <property type="entry name" value="ATPase_P-type"/>
    <property type="match status" value="2"/>
</dbReference>
<dbReference type="GO" id="GO:0032585">
    <property type="term" value="C:multivesicular body membrane"/>
    <property type="evidence" value="ECO:0007669"/>
    <property type="project" value="UniProtKB-SubCell"/>
</dbReference>
<keyword evidence="17" id="KW-0968">Cytoplasmic vesicle</keyword>
<comment type="subunit">
    <text evidence="23">Interacts with MYCBP2; the interaction inhibits the ubiquitination of TSC2 by MYCBP2. Interacts with HDAC6; the interaction results in recruitment of HDAC6 to lysosomes to promote CTTN deacetylation.</text>
</comment>
<evidence type="ECO:0000256" key="13">
    <source>
        <dbReference type="ARBA" id="ARBA00022967"/>
    </source>
</evidence>
<dbReference type="AlphaFoldDB" id="A0ABD3VL73"/>
<keyword evidence="14 24" id="KW-1133">Transmembrane helix</keyword>
<dbReference type="PANTHER" id="PTHR45630:SF8">
    <property type="entry name" value="CATION-TRANSPORTING ATPASE"/>
    <property type="match status" value="1"/>
</dbReference>
<dbReference type="InterPro" id="IPR008250">
    <property type="entry name" value="ATPase_P-typ_transduc_dom_A_sf"/>
</dbReference>
<sequence length="1209" mass="136229">MNHRSDSASGSGDGAFGQLLSQSTILNRGTDDELECVGYCDNSSKKVIFYLLTILTFGLFLLFLYWKPELECYWKKSICALYKADTVLLKDSYGHKYVSYVKTINAEKEMPQLSETDAYNRDNLSVNHVEADDTVRLSVNQDSMVHYFDHQHIRYVWNNFKNNFHRLEDLSTNIKCVSLHENYHGLSAVEQSQRRVLHGENSIDVEVKSYWRLFIEEVLNPFYIFQICSVIIWNFDSYYYYAGCILIISCISIGVSLYETRKQMITLHDMVKTTATAVTVARSEGCYEDIPLEHLVPGDVIAIPTHSSIMNCDAVLISGTCIVNESMLTGESVPVTKTPLSHQEDEEIYSPNYHKRHTLFAGTHVVQTRYNGNAKVLAVVARTGFNTAKGELVRAILFPKPLGFKFYQDAMKFVLFLACVAVLGVIYSVVTYIRLKAEVAHIVIRVLDIITIIVPPALPAAMTVGTVYAQSRLKKNGIFCISPPRINFCGRLNIFCFDKTGTLTEDGLDMWGILPVSDKIFTGVLHDPSELHRCPFLIGMVTCHSLTIIDGEVTGDPLDLIMFNSTKWTLDEPGGDTSRFETIMPVVVRPSSKEKFLPFEHDLGMPQFEVGIVRQFTFSSALQRMSVITRTLGEDSMEVYCKGAPEKIVSLCDPNTVPRDFNDVLHKYTIQGFRVIALGYDTLDSKINWHQAQKISRDKVECNLKFLGLIVMQNKLKEQTTPVIKTLRQANIRTVMITGDMIKTAISVARNCRMVQPRDQVIIVNAHNPDKDGPARIEWEPAEMPVEENGEYAEPDQELTTWNQLIRFCSSGSIEIECAQPRIHLAVSGKSYSLINTHFPHLMQKICVQGTIFARMSPDQKCSLVEKLQELGYSVGMCGDGANDCEALKAAHAGISLSEAEASVAAPFTSHMNNIECVVAVMREGRAALVTSFGCFKYMALYSFIQFSSVLILYTFGVDLADMQFLYIDLVITTTVAILMGYTKSYHKLVAQRPEGSLVKLSNLLSILIQVVLAVVILVAALLYLRSQAWYKQVPLSKSLDIRVCWETTVIFAVSSFQYMTVAFVFSKGPPFRKPIYSNIPFLASLIVLVAFSTFLVLIPLDPFVKFFGMVPLQEKSLQFRGLILTFAGVHLIASIIFEYLVTSSSASRMLYKWLRRNRPSKSIYKRVQKEIENSDWPPVGQVTYETKNHRRRVSESHIIVDTLQSDSN</sequence>
<dbReference type="GO" id="GO:0061462">
    <property type="term" value="P:protein localization to lysosome"/>
    <property type="evidence" value="ECO:0007669"/>
    <property type="project" value="UniProtKB-ARBA"/>
</dbReference>
<dbReference type="GO" id="GO:1905165">
    <property type="term" value="P:regulation of lysosomal protein catabolic process"/>
    <property type="evidence" value="ECO:0007669"/>
    <property type="project" value="UniProtKB-ARBA"/>
</dbReference>
<dbReference type="Gene3D" id="1.20.1110.10">
    <property type="entry name" value="Calcium-transporting ATPase, transmembrane domain"/>
    <property type="match status" value="1"/>
</dbReference>
<evidence type="ECO:0000256" key="9">
    <source>
        <dbReference type="ARBA" id="ARBA00022741"/>
    </source>
</evidence>
<dbReference type="Pfam" id="PF12409">
    <property type="entry name" value="P5-ATPase"/>
    <property type="match status" value="1"/>
</dbReference>
<dbReference type="Pfam" id="PF13246">
    <property type="entry name" value="Cation_ATPase"/>
    <property type="match status" value="1"/>
</dbReference>
<dbReference type="SUPFAM" id="SSF81665">
    <property type="entry name" value="Calcium ATPase, transmembrane domain M"/>
    <property type="match status" value="1"/>
</dbReference>
<feature type="transmembrane region" description="Helical" evidence="24">
    <location>
        <begin position="442"/>
        <end position="469"/>
    </location>
</feature>
<evidence type="ECO:0000256" key="11">
    <source>
        <dbReference type="ARBA" id="ARBA00022840"/>
    </source>
</evidence>
<comment type="caution">
    <text evidence="26">The sequence shown here is derived from an EMBL/GenBank/DDBJ whole genome shotgun (WGS) entry which is preliminary data.</text>
</comment>
<dbReference type="GO" id="GO:1900180">
    <property type="term" value="P:regulation of protein localization to nucleus"/>
    <property type="evidence" value="ECO:0007669"/>
    <property type="project" value="UniProtKB-ARBA"/>
</dbReference>
<feature type="transmembrane region" description="Helical" evidence="24">
    <location>
        <begin position="939"/>
        <end position="958"/>
    </location>
</feature>
<evidence type="ECO:0000256" key="24">
    <source>
        <dbReference type="RuleBase" id="RU362082"/>
    </source>
</evidence>
<dbReference type="Pfam" id="PF00689">
    <property type="entry name" value="Cation_ATPase_C"/>
    <property type="match status" value="1"/>
</dbReference>
<dbReference type="FunFam" id="1.20.1110.10:FF:000023">
    <property type="entry name" value="Cation-transporting ATPase"/>
    <property type="match status" value="1"/>
</dbReference>
<dbReference type="SUPFAM" id="SSF56784">
    <property type="entry name" value="HAD-like"/>
    <property type="match status" value="1"/>
</dbReference>
<keyword evidence="13 24" id="KW-1278">Translocase</keyword>
<dbReference type="GO" id="GO:1903543">
    <property type="term" value="P:positive regulation of exosomal secretion"/>
    <property type="evidence" value="ECO:0007669"/>
    <property type="project" value="UniProtKB-ARBA"/>
</dbReference>
<keyword evidence="16" id="KW-0458">Lysosome</keyword>
<evidence type="ECO:0000256" key="5">
    <source>
        <dbReference type="ARBA" id="ARBA00022448"/>
    </source>
</evidence>
<dbReference type="InterPro" id="IPR001757">
    <property type="entry name" value="P_typ_ATPase"/>
</dbReference>
<evidence type="ECO:0000256" key="2">
    <source>
        <dbReference type="ARBA" id="ARBA00004155"/>
    </source>
</evidence>
<keyword evidence="6" id="KW-0597">Phosphoprotein</keyword>
<evidence type="ECO:0000256" key="21">
    <source>
        <dbReference type="ARBA" id="ARBA00053898"/>
    </source>
</evidence>
<gene>
    <name evidence="26" type="ORF">ACJMK2_008316</name>
</gene>
<dbReference type="InterPro" id="IPR006544">
    <property type="entry name" value="P-type_TPase_V"/>
</dbReference>
<evidence type="ECO:0000256" key="16">
    <source>
        <dbReference type="ARBA" id="ARBA00023228"/>
    </source>
</evidence>
<dbReference type="Proteomes" id="UP001634394">
    <property type="component" value="Unassembled WGS sequence"/>
</dbReference>
<keyword evidence="7 24" id="KW-0812">Transmembrane</keyword>
<evidence type="ECO:0000256" key="23">
    <source>
        <dbReference type="ARBA" id="ARBA00065284"/>
    </source>
</evidence>
<evidence type="ECO:0000256" key="20">
    <source>
        <dbReference type="ARBA" id="ARBA00051772"/>
    </source>
</evidence>
<keyword evidence="11 24" id="KW-0067">ATP-binding</keyword>
<evidence type="ECO:0000256" key="6">
    <source>
        <dbReference type="ARBA" id="ARBA00022553"/>
    </source>
</evidence>
<evidence type="ECO:0000313" key="27">
    <source>
        <dbReference type="Proteomes" id="UP001634394"/>
    </source>
</evidence>
<dbReference type="InterPro" id="IPR036412">
    <property type="entry name" value="HAD-like_sf"/>
</dbReference>
<dbReference type="GO" id="GO:0006882">
    <property type="term" value="P:intracellular zinc ion homeostasis"/>
    <property type="evidence" value="ECO:0007669"/>
    <property type="project" value="UniProtKB-ARBA"/>
</dbReference>
<comment type="catalytic activity">
    <reaction evidence="19">
        <text>spermidine(out) + ATP + H2O = spermidine(in) + ADP + phosphate + H(+)</text>
        <dbReference type="Rhea" id="RHEA:29999"/>
        <dbReference type="ChEBI" id="CHEBI:15377"/>
        <dbReference type="ChEBI" id="CHEBI:15378"/>
        <dbReference type="ChEBI" id="CHEBI:30616"/>
        <dbReference type="ChEBI" id="CHEBI:43474"/>
        <dbReference type="ChEBI" id="CHEBI:57834"/>
        <dbReference type="ChEBI" id="CHEBI:456216"/>
    </reaction>
</comment>
<feature type="transmembrane region" description="Helical" evidence="24">
    <location>
        <begin position="1046"/>
        <end position="1067"/>
    </location>
</feature>
<evidence type="ECO:0000256" key="22">
    <source>
        <dbReference type="ARBA" id="ARBA00060400"/>
    </source>
</evidence>
<comment type="function">
    <text evidence="21">ATPase which acts as a lysosomal polyamine exporter with high affinity for spermine. Also stimulates cellular uptake of polyamines and protects against polyamine toxicity. Plays a role in intracellular cation homeostasis and the maintenance of neuronal integrity. Contributes to cellular zinc homeostasis. Confers cellular protection against Mn(2+) and Zn(2+) toxicity and mitochondrial stress. Required for proper lysosomal and mitochondrial maintenance. Regulates the autophagy-lysosome pathway through the control of SYT11 expression at both transcriptional and post-translational levels. Facilitates recruitment of deacetylase HDAC6 to lysosomes to deacetylate CTTN, leading to actin polymerization, promotion of autophagosome-lysosome fusion and completion of autophagy. Promotes secretion of exosomes as well as secretion of SCNA via exosomes. Plays a role in lipid homeostasis.</text>
</comment>
<dbReference type="GO" id="GO:0043025">
    <property type="term" value="C:neuronal cell body"/>
    <property type="evidence" value="ECO:0007669"/>
    <property type="project" value="UniProtKB-ARBA"/>
</dbReference>
<dbReference type="CDD" id="cd07542">
    <property type="entry name" value="P-type_ATPase_cation"/>
    <property type="match status" value="1"/>
</dbReference>
<dbReference type="InterPro" id="IPR059000">
    <property type="entry name" value="ATPase_P-type_domA"/>
</dbReference>
<dbReference type="Gene3D" id="2.70.150.10">
    <property type="entry name" value="Calcium-transporting ATPase, cytoplasmic transduction domain A"/>
    <property type="match status" value="1"/>
</dbReference>
<keyword evidence="8 24" id="KW-0479">Metal-binding</keyword>
<dbReference type="InterPro" id="IPR023298">
    <property type="entry name" value="ATPase_P-typ_TM_dom_sf"/>
</dbReference>
<dbReference type="InterPro" id="IPR047821">
    <property type="entry name" value="P5B-type_ATPase"/>
</dbReference>
<evidence type="ECO:0000256" key="15">
    <source>
        <dbReference type="ARBA" id="ARBA00023136"/>
    </source>
</evidence>
<evidence type="ECO:0000259" key="25">
    <source>
        <dbReference type="SMART" id="SM00831"/>
    </source>
</evidence>
<evidence type="ECO:0000256" key="17">
    <source>
        <dbReference type="ARBA" id="ARBA00023329"/>
    </source>
</evidence>
<feature type="transmembrane region" description="Helical" evidence="24">
    <location>
        <begin position="964"/>
        <end position="983"/>
    </location>
</feature>
<name>A0ABD3VL73_SINWO</name>
<dbReference type="GO" id="GO:0005524">
    <property type="term" value="F:ATP binding"/>
    <property type="evidence" value="ECO:0007669"/>
    <property type="project" value="UniProtKB-UniRule"/>
</dbReference>
<dbReference type="GO" id="GO:0046872">
    <property type="term" value="F:metal ion binding"/>
    <property type="evidence" value="ECO:0007669"/>
    <property type="project" value="UniProtKB-UniRule"/>
</dbReference>
<dbReference type="Gene3D" id="3.40.50.1000">
    <property type="entry name" value="HAD superfamily/HAD-like"/>
    <property type="match status" value="2"/>
</dbReference>
<keyword evidence="9 24" id="KW-0547">Nucleotide-binding</keyword>
<dbReference type="InterPro" id="IPR023214">
    <property type="entry name" value="HAD_sf"/>
</dbReference>
<evidence type="ECO:0000256" key="14">
    <source>
        <dbReference type="ARBA" id="ARBA00022989"/>
    </source>
</evidence>
<evidence type="ECO:0000313" key="26">
    <source>
        <dbReference type="EMBL" id="KAL3862340.1"/>
    </source>
</evidence>
<dbReference type="GO" id="GO:0019829">
    <property type="term" value="F:ATPase-coupled monoatomic cation transmembrane transporter activity"/>
    <property type="evidence" value="ECO:0007669"/>
    <property type="project" value="UniProtKB-UniRule"/>
</dbReference>
<dbReference type="NCBIfam" id="TIGR01657">
    <property type="entry name" value="P-ATPase-V"/>
    <property type="match status" value="1"/>
</dbReference>
<feature type="transmembrane region" description="Helical" evidence="24">
    <location>
        <begin position="213"/>
        <end position="232"/>
    </location>
</feature>
<reference evidence="26 27" key="1">
    <citation type="submission" date="2024-11" db="EMBL/GenBank/DDBJ databases">
        <title>Chromosome-level genome assembly of the freshwater bivalve Anodonta woodiana.</title>
        <authorList>
            <person name="Chen X."/>
        </authorList>
    </citation>
    <scope>NUCLEOTIDE SEQUENCE [LARGE SCALE GENOMIC DNA]</scope>
    <source>
        <strain evidence="26">MN2024</strain>
        <tissue evidence="26">Gills</tissue>
    </source>
</reference>
<dbReference type="GO" id="GO:0043005">
    <property type="term" value="C:neuron projection"/>
    <property type="evidence" value="ECO:0007669"/>
    <property type="project" value="UniProtKB-ARBA"/>
</dbReference>
<dbReference type="InterPro" id="IPR004014">
    <property type="entry name" value="ATPase_P-typ_cation-transptr_N"/>
</dbReference>
<feature type="transmembrane region" description="Helical" evidence="24">
    <location>
        <begin position="1004"/>
        <end position="1026"/>
    </location>
</feature>
<keyword evidence="5" id="KW-0813">Transport</keyword>
<dbReference type="SFLD" id="SFLDG00002">
    <property type="entry name" value="C1.7:_P-type_atpase_like"/>
    <property type="match status" value="1"/>
</dbReference>
<proteinExistence type="inferred from homology"/>
<dbReference type="Gene3D" id="3.40.1110.10">
    <property type="entry name" value="Calcium-transporting ATPase, cytoplasmic domain N"/>
    <property type="match status" value="1"/>
</dbReference>
<dbReference type="SUPFAM" id="SSF81653">
    <property type="entry name" value="Calcium ATPase, transduction domain A"/>
    <property type="match status" value="1"/>
</dbReference>
<feature type="transmembrane region" description="Helical" evidence="24">
    <location>
        <begin position="410"/>
        <end position="430"/>
    </location>
</feature>